<dbReference type="Proteomes" id="UP000287830">
    <property type="component" value="Unassembled WGS sequence"/>
</dbReference>
<dbReference type="AlphaFoldDB" id="A0A7U9KYL8"/>
<evidence type="ECO:0000313" key="4">
    <source>
        <dbReference type="EMBL" id="GCD37157.1"/>
    </source>
</evidence>
<evidence type="ECO:0000256" key="1">
    <source>
        <dbReference type="SAM" id="Coils"/>
    </source>
</evidence>
<feature type="region of interest" description="Disordered" evidence="2">
    <location>
        <begin position="1"/>
        <end position="20"/>
    </location>
</feature>
<dbReference type="Pfam" id="PF21725">
    <property type="entry name" value="T7SS_signal"/>
    <property type="match status" value="1"/>
</dbReference>
<evidence type="ECO:0000259" key="3">
    <source>
        <dbReference type="Pfam" id="PF21725"/>
    </source>
</evidence>
<evidence type="ECO:0000256" key="2">
    <source>
        <dbReference type="SAM" id="MobiDB-lite"/>
    </source>
</evidence>
<dbReference type="InterPro" id="IPR049082">
    <property type="entry name" value="T7SS_signal"/>
</dbReference>
<accession>A0A7U9KYL8</accession>
<dbReference type="EMBL" id="BHZC01000001">
    <property type="protein sequence ID" value="GCD37157.1"/>
    <property type="molecule type" value="Genomic_DNA"/>
</dbReference>
<name>A0A7U9KYL8_9ACTN</name>
<gene>
    <name evidence="4" type="ORF">OEIGOIKO_04941</name>
</gene>
<dbReference type="RefSeq" id="WP_125046555.1">
    <property type="nucleotide sequence ID" value="NZ_BHZC01000001.1"/>
</dbReference>
<evidence type="ECO:0000313" key="5">
    <source>
        <dbReference type="Proteomes" id="UP000287830"/>
    </source>
</evidence>
<dbReference type="OrthoDB" id="4140785at2"/>
<sequence length="479" mass="50750">MSDDKEFPSLGFDPAPGKVESVEDLSNKINRASSGLESAHKTLMGIAKGGKTWEGLAANAFTQHVGDLPKSLSDSVDALKQASTQLGNWRGKLSGYQNTARQYEAQAKAAKERIKTQEAAHDRATNAYNQAASAPAFRLAGQYYTDQTALNEAQSKLDAAQARLKTAGQELDSVGKRLDAAKDELDDILKKAKELLEHHQSDARDVADRLRKANKNAPDISLFERLGDAFKRMGHAIKEWCVKHADLLKTIGDWLGNIAGVLGVLSLLTMWCPPLSGALALAGGALSLGSLAAHAGAKLGGAKVSWTDLGMDAVGVVPFGKFAKAGAMGKVKVRVGARSVEDAAGVTSQVADVDKVARVNHLEGLVQRGVASSDELAAGRRIGRYQPPAGRVFEANGFSNRMQLAWENHVSGTMAAGIKEKGWAETLKKIPGVKDADSFKAALRADDTLDPMSWWSKGPLVGQGAVGAGVGMYQTANEG</sequence>
<organism evidence="4 5">
    <name type="scientific">Streptomyces chrestomyceticus JCM 4735</name>
    <dbReference type="NCBI Taxonomy" id="1306181"/>
    <lineage>
        <taxon>Bacteria</taxon>
        <taxon>Bacillati</taxon>
        <taxon>Actinomycetota</taxon>
        <taxon>Actinomycetes</taxon>
        <taxon>Kitasatosporales</taxon>
        <taxon>Streptomycetaceae</taxon>
        <taxon>Streptomyces</taxon>
    </lineage>
</organism>
<keyword evidence="1" id="KW-0175">Coiled coil</keyword>
<feature type="coiled-coil region" evidence="1">
    <location>
        <begin position="93"/>
        <end position="216"/>
    </location>
</feature>
<dbReference type="Gene3D" id="1.10.287.1490">
    <property type="match status" value="1"/>
</dbReference>
<reference evidence="4 5" key="1">
    <citation type="submission" date="2018-11" db="EMBL/GenBank/DDBJ databases">
        <title>Whole genome sequence of Streptomyces chrestomyceticus NBRC 13444(T).</title>
        <authorList>
            <person name="Komaki H."/>
            <person name="Tamura T."/>
        </authorList>
    </citation>
    <scope>NUCLEOTIDE SEQUENCE [LARGE SCALE GENOMIC DNA]</scope>
    <source>
        <strain evidence="4 5">NBRC 13444</strain>
    </source>
</reference>
<comment type="caution">
    <text evidence="4">The sequence shown here is derived from an EMBL/GenBank/DDBJ whole genome shotgun (WGS) entry which is preliminary data.</text>
</comment>
<feature type="domain" description="Putative T7SS secretion signal" evidence="3">
    <location>
        <begin position="17"/>
        <end position="177"/>
    </location>
</feature>
<proteinExistence type="predicted"/>
<dbReference type="GeneID" id="95623765"/>
<protein>
    <submittedName>
        <fullName evidence="4">Membrane protein</fullName>
    </submittedName>
</protein>